<reference evidence="2" key="2">
    <citation type="submission" date="2022-08" db="UniProtKB">
        <authorList>
            <consortium name="EnsemblMetazoa"/>
        </authorList>
    </citation>
    <scope>IDENTIFICATION</scope>
    <source>
        <strain evidence="2">STECLA/ALBI9_A</strain>
    </source>
</reference>
<reference evidence="2 3" key="1">
    <citation type="journal article" date="2017" name="G3 (Bethesda)">
        <title>The Physical Genome Mapping of Anopheles albimanus Corrected Scaffold Misassemblies and Identified Interarm Rearrangements in Genus Anopheles.</title>
        <authorList>
            <person name="Artemov G.N."/>
            <person name="Peery A.N."/>
            <person name="Jiang X."/>
            <person name="Tu Z."/>
            <person name="Stegniy V.N."/>
            <person name="Sharakhova M.V."/>
            <person name="Sharakhov I.V."/>
        </authorList>
    </citation>
    <scope>NUCLEOTIDE SEQUENCE [LARGE SCALE GENOMIC DNA]</scope>
    <source>
        <strain evidence="2 3">ALBI9_A</strain>
    </source>
</reference>
<organism evidence="2 3">
    <name type="scientific">Anopheles albimanus</name>
    <name type="common">New world malaria mosquito</name>
    <dbReference type="NCBI Taxonomy" id="7167"/>
    <lineage>
        <taxon>Eukaryota</taxon>
        <taxon>Metazoa</taxon>
        <taxon>Ecdysozoa</taxon>
        <taxon>Arthropoda</taxon>
        <taxon>Hexapoda</taxon>
        <taxon>Insecta</taxon>
        <taxon>Pterygota</taxon>
        <taxon>Neoptera</taxon>
        <taxon>Endopterygota</taxon>
        <taxon>Diptera</taxon>
        <taxon>Nematocera</taxon>
        <taxon>Culicoidea</taxon>
        <taxon>Culicidae</taxon>
        <taxon>Anophelinae</taxon>
        <taxon>Anopheles</taxon>
    </lineage>
</organism>
<name>A0A182FL37_ANOAL</name>
<protein>
    <submittedName>
        <fullName evidence="2">Uncharacterized protein</fullName>
    </submittedName>
</protein>
<evidence type="ECO:0000256" key="1">
    <source>
        <dbReference type="SAM" id="MobiDB-lite"/>
    </source>
</evidence>
<proteinExistence type="predicted"/>
<keyword evidence="3" id="KW-1185">Reference proteome</keyword>
<evidence type="ECO:0000313" key="3">
    <source>
        <dbReference type="Proteomes" id="UP000069272"/>
    </source>
</evidence>
<dbReference type="EnsemblMetazoa" id="AALB007246-RA">
    <property type="protein sequence ID" value="AALB007246-PA"/>
    <property type="gene ID" value="AALB007246"/>
</dbReference>
<dbReference type="VEuPathDB" id="VectorBase:AALB007246"/>
<accession>A0A182FL37</accession>
<feature type="compositionally biased region" description="Basic and acidic residues" evidence="1">
    <location>
        <begin position="1"/>
        <end position="12"/>
    </location>
</feature>
<evidence type="ECO:0000313" key="2">
    <source>
        <dbReference type="EnsemblMetazoa" id="AALB007246-PA"/>
    </source>
</evidence>
<feature type="region of interest" description="Disordered" evidence="1">
    <location>
        <begin position="1"/>
        <end position="28"/>
    </location>
</feature>
<dbReference type="Proteomes" id="UP000069272">
    <property type="component" value="Chromosome 2R"/>
</dbReference>
<dbReference type="AlphaFoldDB" id="A0A182FL37"/>
<sequence length="79" mass="8778">MAPATYHERRQTTDSMLGGSQPNLSSTSGSAVFLEQPYLSASYAPCQGPPPWNYAYCYGYYGQDACPYVNPMVDMEDFM</sequence>
<feature type="compositionally biased region" description="Polar residues" evidence="1">
    <location>
        <begin position="13"/>
        <end position="28"/>
    </location>
</feature>